<dbReference type="Proteomes" id="UP000015442">
    <property type="component" value="Unassembled WGS sequence"/>
</dbReference>
<organism evidence="1 2">
    <name type="scientific">Leptospira noguchii serovar Panama str. CZ214</name>
    <dbReference type="NCBI Taxonomy" id="1001595"/>
    <lineage>
        <taxon>Bacteria</taxon>
        <taxon>Pseudomonadati</taxon>
        <taxon>Spirochaetota</taxon>
        <taxon>Spirochaetia</taxon>
        <taxon>Leptospirales</taxon>
        <taxon>Leptospiraceae</taxon>
        <taxon>Leptospira</taxon>
    </lineage>
</organism>
<protein>
    <submittedName>
        <fullName evidence="1">Uncharacterized protein</fullName>
    </submittedName>
</protein>
<proteinExistence type="predicted"/>
<reference evidence="1 2" key="1">
    <citation type="submission" date="2013-05" db="EMBL/GenBank/DDBJ databases">
        <authorList>
            <person name="Harkins D.M."/>
            <person name="Durkin A.S."/>
            <person name="Brinkac L.M."/>
            <person name="Haft D.H."/>
            <person name="Selengut J.D."/>
            <person name="Sanka R."/>
            <person name="DePew J."/>
            <person name="Purushe J."/>
            <person name="Hartskeerl R.A."/>
            <person name="Ahmed A."/>
            <person name="van der Linden H."/>
            <person name="Goris M.G.A."/>
            <person name="Vinetz J.M."/>
            <person name="Sutton G.G."/>
            <person name="Nierman W.C."/>
            <person name="Fouts D.E."/>
        </authorList>
    </citation>
    <scope>NUCLEOTIDE SEQUENCE [LARGE SCALE GENOMIC DNA]</scope>
    <source>
        <strain evidence="1 2">CZ214</strain>
    </source>
</reference>
<dbReference type="AlphaFoldDB" id="T0GKV4"/>
<evidence type="ECO:0000313" key="2">
    <source>
        <dbReference type="Proteomes" id="UP000015442"/>
    </source>
</evidence>
<comment type="caution">
    <text evidence="1">The sequence shown here is derived from an EMBL/GenBank/DDBJ whole genome shotgun (WGS) entry which is preliminary data.</text>
</comment>
<sequence>MSFYSPRFSYAKPTLFESFKQISIYKMIVLLAYFLIS</sequence>
<accession>T0GKV4</accession>
<name>T0GKV4_9LEPT</name>
<gene>
    <name evidence="1" type="ORF">LEP1GSC059_2301</name>
</gene>
<dbReference type="EMBL" id="AKWY02000034">
    <property type="protein sequence ID" value="EQA69512.1"/>
    <property type="molecule type" value="Genomic_DNA"/>
</dbReference>
<evidence type="ECO:0000313" key="1">
    <source>
        <dbReference type="EMBL" id="EQA69512.1"/>
    </source>
</evidence>